<dbReference type="InterPro" id="IPR036909">
    <property type="entry name" value="Cyt_c-like_dom_sf"/>
</dbReference>
<dbReference type="SUPFAM" id="SSF46626">
    <property type="entry name" value="Cytochrome c"/>
    <property type="match status" value="1"/>
</dbReference>
<dbReference type="GO" id="GO:0020037">
    <property type="term" value="F:heme binding"/>
    <property type="evidence" value="ECO:0007669"/>
    <property type="project" value="InterPro"/>
</dbReference>
<dbReference type="EMBL" id="VIGC01000012">
    <property type="protein sequence ID" value="TQE95607.1"/>
    <property type="molecule type" value="Genomic_DNA"/>
</dbReference>
<dbReference type="InParanoid" id="A0A540VFU2"/>
<dbReference type="GO" id="GO:0046872">
    <property type="term" value="F:metal ion binding"/>
    <property type="evidence" value="ECO:0007669"/>
    <property type="project" value="UniProtKB-KW"/>
</dbReference>
<feature type="region of interest" description="Disordered" evidence="5">
    <location>
        <begin position="15"/>
        <end position="54"/>
    </location>
</feature>
<keyword evidence="2 4" id="KW-0479">Metal-binding</keyword>
<protein>
    <submittedName>
        <fullName evidence="7">Cytochrome c</fullName>
    </submittedName>
</protein>
<dbReference type="Pfam" id="PF13442">
    <property type="entry name" value="Cytochrome_CBB3"/>
    <property type="match status" value="1"/>
</dbReference>
<name>A0A540VFU2_9CHLR</name>
<comment type="caution">
    <text evidence="7">The sequence shown here is derived from an EMBL/GenBank/DDBJ whole genome shotgun (WGS) entry which is preliminary data.</text>
</comment>
<dbReference type="PROSITE" id="PS51007">
    <property type="entry name" value="CYTC"/>
    <property type="match status" value="1"/>
</dbReference>
<evidence type="ECO:0000313" key="8">
    <source>
        <dbReference type="Proteomes" id="UP000317371"/>
    </source>
</evidence>
<evidence type="ECO:0000256" key="1">
    <source>
        <dbReference type="ARBA" id="ARBA00022617"/>
    </source>
</evidence>
<dbReference type="Proteomes" id="UP000317371">
    <property type="component" value="Unassembled WGS sequence"/>
</dbReference>
<evidence type="ECO:0000313" key="7">
    <source>
        <dbReference type="EMBL" id="TQE95607.1"/>
    </source>
</evidence>
<gene>
    <name evidence="7" type="ORF">FKZ61_10790</name>
</gene>
<sequence>MGFFLLGCQPIGPMPADSSLPDAPQTNAFASLPSEAQPVEPSPEPDEGGRTSVPMYPPAWVARGEEVYRQNYCGTCHELASIGAGGIFGPSHNRMAVVAAARIQEPGYTGKATTAAEYIRESIVEPDLYLVADYRLTAHRMPSYRHLPLGDLEALVAFLMAQG</sequence>
<evidence type="ECO:0000256" key="5">
    <source>
        <dbReference type="SAM" id="MobiDB-lite"/>
    </source>
</evidence>
<proteinExistence type="predicted"/>
<evidence type="ECO:0000259" key="6">
    <source>
        <dbReference type="PROSITE" id="PS51007"/>
    </source>
</evidence>
<dbReference type="GO" id="GO:0009055">
    <property type="term" value="F:electron transfer activity"/>
    <property type="evidence" value="ECO:0007669"/>
    <property type="project" value="InterPro"/>
</dbReference>
<accession>A0A540VFU2</accession>
<organism evidence="7 8">
    <name type="scientific">Litorilinea aerophila</name>
    <dbReference type="NCBI Taxonomy" id="1204385"/>
    <lineage>
        <taxon>Bacteria</taxon>
        <taxon>Bacillati</taxon>
        <taxon>Chloroflexota</taxon>
        <taxon>Caldilineae</taxon>
        <taxon>Caldilineales</taxon>
        <taxon>Caldilineaceae</taxon>
        <taxon>Litorilinea</taxon>
    </lineage>
</organism>
<feature type="domain" description="Cytochrome c" evidence="6">
    <location>
        <begin position="59"/>
        <end position="163"/>
    </location>
</feature>
<reference evidence="7 8" key="1">
    <citation type="submission" date="2019-06" db="EMBL/GenBank/DDBJ databases">
        <title>Genome sequence of Litorilinea aerophila BAA-2444.</title>
        <authorList>
            <person name="Maclea K.S."/>
            <person name="Maurais E.G."/>
            <person name="Iannazzi L.C."/>
        </authorList>
    </citation>
    <scope>NUCLEOTIDE SEQUENCE [LARGE SCALE GENOMIC DNA]</scope>
    <source>
        <strain evidence="7 8">ATCC BAA-2444</strain>
    </source>
</reference>
<evidence type="ECO:0000256" key="3">
    <source>
        <dbReference type="ARBA" id="ARBA00023004"/>
    </source>
</evidence>
<evidence type="ECO:0000256" key="2">
    <source>
        <dbReference type="ARBA" id="ARBA00022723"/>
    </source>
</evidence>
<keyword evidence="3 4" id="KW-0408">Iron</keyword>
<evidence type="ECO:0000256" key="4">
    <source>
        <dbReference type="PROSITE-ProRule" id="PRU00433"/>
    </source>
</evidence>
<dbReference type="InterPro" id="IPR009056">
    <property type="entry name" value="Cyt_c-like_dom"/>
</dbReference>
<dbReference type="OrthoDB" id="160813at2"/>
<dbReference type="AlphaFoldDB" id="A0A540VFU2"/>
<keyword evidence="8" id="KW-1185">Reference proteome</keyword>
<dbReference type="Gene3D" id="1.10.760.10">
    <property type="entry name" value="Cytochrome c-like domain"/>
    <property type="match status" value="1"/>
</dbReference>
<keyword evidence="1 4" id="KW-0349">Heme</keyword>